<dbReference type="Pfam" id="PF00004">
    <property type="entry name" value="AAA"/>
    <property type="match status" value="1"/>
</dbReference>
<keyword evidence="3 8" id="KW-0479">Metal-binding</keyword>
<sequence>MNRKRANSSSSTNFNQMEPETTKQRRFDFSQDQRVLELQKRICSRNDIPLPDQRDVKYPCPTSSNRNVGFAKCYRLVRRNTACSRPALDTDFKTASGRPLVKKVMPVFVDNTNTDKDKTQRYLGGRKVVLGNQLLLYKMDAKGPGCESLQNKQTKVNVGCGVASKREGWKADESLKNLEDNIINLIEAEIMSTRTDIQWADVSGLEPAKKALREIIVLPFLRPDIFKGIRAPPKGVLLFGPPGTGKTMIGRCVASQCKATFFNIAASSITSKWVGEGEKLVRALFAIARVLQPSVVFIDEIDSLLKSRNESEHESSRRIKTEFLIHLDGVATTSDERILILGATNRPEELDSAVKRRFAKRLYIGLPCDAARAQMILSLLSDQKHNLSDDDVQSIAKLTNGYSGADMKQLCSEAAMIPVRNIVDSSSLDIASISADEIRPISFSDFEIAMHFVRPTVVEKDLEGYRAWNKQYGSFLKEIDAELETCTDLQRRNTLMDSHSDLVELIALLTENETTSLTEQDFNETRTSTDVQDSSQLIGMHCLAPYNRIVDRAVHFHDAVILDFVENSSEDDLKVKVLYGHPLEAAMKPCEYFLNDRCNYGNECRFSHGEEVSFSALREYQQPDISMIRENSLVLVLGENKLWSSARVTAMDGEKLAVRLLLTGKEIAVDQNKIYPIPQLANDDEDEAARDDLATTSWKEYKQERRGNVTIGDIGDWEKHTRGIGMKLLLKMGYRAGEGLGRRSDGIVHAIQPVIFPKNKSLDICMEAKNKRVVDGMNSRQQIKQTIAKKLKAVEQPVDVFELLNDKLNKTSSMEEQRDEAKEIEKLQNCSSTSLGIQSLDLDKKLKELKDKERKLREGITRNQRDAATADSCKVIKLLLIMFNIRDGAAAIASLLAAPISDYFGRKKTILSAI</sequence>
<dbReference type="PROSITE" id="PS50103">
    <property type="entry name" value="ZF_C3H1"/>
    <property type="match status" value="1"/>
</dbReference>
<comment type="function">
    <text evidence="1">Transcription repressor.</text>
</comment>
<name>A0A1I8EH52_WUCBA</name>
<reference evidence="12" key="1">
    <citation type="submission" date="2016-11" db="UniProtKB">
        <authorList>
            <consortium name="WormBaseParasite"/>
        </authorList>
    </citation>
    <scope>IDENTIFICATION</scope>
    <source>
        <strain evidence="12">pt0022</strain>
    </source>
</reference>
<dbReference type="Pfam" id="PF01585">
    <property type="entry name" value="G-patch"/>
    <property type="match status" value="1"/>
</dbReference>
<dbReference type="InterPro" id="IPR041569">
    <property type="entry name" value="AAA_lid_3"/>
</dbReference>
<dbReference type="WBParaSite" id="maker-PairedContig_1921-snap-gene-0.10-mRNA-1">
    <property type="protein sequence ID" value="maker-PairedContig_1921-snap-gene-0.10-mRNA-1"/>
    <property type="gene ID" value="maker-PairedContig_1921-snap-gene-0.10"/>
</dbReference>
<dbReference type="InterPro" id="IPR041367">
    <property type="entry name" value="Znf-CCCH_4"/>
</dbReference>
<dbReference type="AlphaFoldDB" id="A0A1I8EH52"/>
<evidence type="ECO:0000256" key="8">
    <source>
        <dbReference type="PROSITE-ProRule" id="PRU00723"/>
    </source>
</evidence>
<dbReference type="InterPro" id="IPR050304">
    <property type="entry name" value="MT-severing_AAA_ATPase"/>
</dbReference>
<evidence type="ECO:0000259" key="11">
    <source>
        <dbReference type="PROSITE" id="PS50174"/>
    </source>
</evidence>
<evidence type="ECO:0008006" key="13">
    <source>
        <dbReference type="Google" id="ProtNLM"/>
    </source>
</evidence>
<dbReference type="FunFam" id="1.10.8.60:FF:000022">
    <property type="entry name" value="Fidgetin like 1"/>
    <property type="match status" value="1"/>
</dbReference>
<keyword evidence="7" id="KW-0067">ATP-binding</keyword>
<dbReference type="CDD" id="cd20384">
    <property type="entry name" value="Tudor_ZGPAT"/>
    <property type="match status" value="1"/>
</dbReference>
<dbReference type="GO" id="GO:0008568">
    <property type="term" value="F:microtubule severing ATPase activity"/>
    <property type="evidence" value="ECO:0007669"/>
    <property type="project" value="TreeGrafter"/>
</dbReference>
<dbReference type="InterPro" id="IPR003593">
    <property type="entry name" value="AAA+_ATPase"/>
</dbReference>
<evidence type="ECO:0000256" key="7">
    <source>
        <dbReference type="ARBA" id="ARBA00022840"/>
    </source>
</evidence>
<dbReference type="GO" id="GO:0008270">
    <property type="term" value="F:zinc ion binding"/>
    <property type="evidence" value="ECO:0007669"/>
    <property type="project" value="UniProtKB-KW"/>
</dbReference>
<dbReference type="PANTHER" id="PTHR23074:SF17">
    <property type="entry name" value="FIDGETIN-LIKE PROTEIN 1"/>
    <property type="match status" value="1"/>
</dbReference>
<evidence type="ECO:0000256" key="4">
    <source>
        <dbReference type="ARBA" id="ARBA00022741"/>
    </source>
</evidence>
<dbReference type="SMART" id="SM00356">
    <property type="entry name" value="ZnF_C3H1"/>
    <property type="match status" value="1"/>
</dbReference>
<accession>A0A1I8EH52</accession>
<dbReference type="InterPro" id="IPR036855">
    <property type="entry name" value="Znf_CCCH_sf"/>
</dbReference>
<dbReference type="GO" id="GO:0008017">
    <property type="term" value="F:microtubule binding"/>
    <property type="evidence" value="ECO:0007669"/>
    <property type="project" value="UniProtKB-ARBA"/>
</dbReference>
<evidence type="ECO:0000256" key="3">
    <source>
        <dbReference type="ARBA" id="ARBA00022723"/>
    </source>
</evidence>
<dbReference type="InterPro" id="IPR027417">
    <property type="entry name" value="P-loop_NTPase"/>
</dbReference>
<evidence type="ECO:0000256" key="2">
    <source>
        <dbReference type="ARBA" id="ARBA00006914"/>
    </source>
</evidence>
<dbReference type="InterPro" id="IPR000571">
    <property type="entry name" value="Znf_CCCH"/>
</dbReference>
<dbReference type="STRING" id="6293.A0A1I8EH52"/>
<evidence type="ECO:0000256" key="6">
    <source>
        <dbReference type="ARBA" id="ARBA00022833"/>
    </source>
</evidence>
<dbReference type="Pfam" id="PF18044">
    <property type="entry name" value="zf-CCCH_4"/>
    <property type="match status" value="1"/>
</dbReference>
<feature type="domain" description="G-patch" evidence="11">
    <location>
        <begin position="721"/>
        <end position="767"/>
    </location>
</feature>
<proteinExistence type="inferred from homology"/>
<dbReference type="SMART" id="SM00443">
    <property type="entry name" value="G_patch"/>
    <property type="match status" value="1"/>
</dbReference>
<keyword evidence="6 8" id="KW-0862">Zinc</keyword>
<comment type="similarity">
    <text evidence="2">Belongs to the AAA ATPase family.</text>
</comment>
<feature type="domain" description="C3H1-type" evidence="10">
    <location>
        <begin position="584"/>
        <end position="611"/>
    </location>
</feature>
<keyword evidence="4" id="KW-0547">Nucleotide-binding</keyword>
<dbReference type="PROSITE" id="PS50174">
    <property type="entry name" value="G_PATCH"/>
    <property type="match status" value="1"/>
</dbReference>
<feature type="compositionally biased region" description="Basic and acidic residues" evidence="9">
    <location>
        <begin position="20"/>
        <end position="29"/>
    </location>
</feature>
<dbReference type="SMART" id="SM00382">
    <property type="entry name" value="AAA"/>
    <property type="match status" value="1"/>
</dbReference>
<feature type="zinc finger region" description="C3H1-type" evidence="8">
    <location>
        <begin position="584"/>
        <end position="611"/>
    </location>
</feature>
<organism evidence="12">
    <name type="scientific">Wuchereria bancrofti</name>
    <dbReference type="NCBI Taxonomy" id="6293"/>
    <lineage>
        <taxon>Eukaryota</taxon>
        <taxon>Metazoa</taxon>
        <taxon>Ecdysozoa</taxon>
        <taxon>Nematoda</taxon>
        <taxon>Chromadorea</taxon>
        <taxon>Rhabditida</taxon>
        <taxon>Spirurina</taxon>
        <taxon>Spiruromorpha</taxon>
        <taxon>Filarioidea</taxon>
        <taxon>Onchocercidae</taxon>
        <taxon>Wuchereria</taxon>
    </lineage>
</organism>
<evidence type="ECO:0000256" key="1">
    <source>
        <dbReference type="ARBA" id="ARBA00004062"/>
    </source>
</evidence>
<dbReference type="Gene3D" id="3.40.50.300">
    <property type="entry name" value="P-loop containing nucleotide triphosphate hydrolases"/>
    <property type="match status" value="1"/>
</dbReference>
<dbReference type="FunFam" id="3.40.50.300:FF:000093">
    <property type="entry name" value="Fidgetin-like 1"/>
    <property type="match status" value="1"/>
</dbReference>
<evidence type="ECO:0000313" key="12">
    <source>
        <dbReference type="WBParaSite" id="maker-PairedContig_1921-snap-gene-0.10-mRNA-1"/>
    </source>
</evidence>
<dbReference type="Pfam" id="PF17862">
    <property type="entry name" value="AAA_lid_3"/>
    <property type="match status" value="1"/>
</dbReference>
<evidence type="ECO:0000259" key="10">
    <source>
        <dbReference type="PROSITE" id="PS50103"/>
    </source>
</evidence>
<evidence type="ECO:0000256" key="9">
    <source>
        <dbReference type="SAM" id="MobiDB-lite"/>
    </source>
</evidence>
<keyword evidence="5 8" id="KW-0863">Zinc-finger</keyword>
<dbReference type="InterPro" id="IPR000467">
    <property type="entry name" value="G_patch_dom"/>
</dbReference>
<dbReference type="GO" id="GO:0005524">
    <property type="term" value="F:ATP binding"/>
    <property type="evidence" value="ECO:0007669"/>
    <property type="project" value="UniProtKB-KW"/>
</dbReference>
<dbReference type="SUPFAM" id="SSF52540">
    <property type="entry name" value="P-loop containing nucleoside triphosphate hydrolases"/>
    <property type="match status" value="1"/>
</dbReference>
<dbReference type="Gene3D" id="2.30.30.1190">
    <property type="match status" value="1"/>
</dbReference>
<dbReference type="InterPro" id="IPR003959">
    <property type="entry name" value="ATPase_AAA_core"/>
</dbReference>
<evidence type="ECO:0000256" key="5">
    <source>
        <dbReference type="ARBA" id="ARBA00022771"/>
    </source>
</evidence>
<feature type="region of interest" description="Disordered" evidence="9">
    <location>
        <begin position="1"/>
        <end position="29"/>
    </location>
</feature>
<dbReference type="SUPFAM" id="SSF90229">
    <property type="entry name" value="CCCH zinc finger"/>
    <property type="match status" value="1"/>
</dbReference>
<protein>
    <recommendedName>
        <fullName evidence="13">Zinc finger CCCH-type with G patch domain-containing protein</fullName>
    </recommendedName>
</protein>
<dbReference type="InterPro" id="IPR003960">
    <property type="entry name" value="ATPase_AAA_CS"/>
</dbReference>
<dbReference type="InterPro" id="IPR015415">
    <property type="entry name" value="Spast_Vps4_C"/>
</dbReference>
<dbReference type="Pfam" id="PF09336">
    <property type="entry name" value="Vps4_C"/>
    <property type="match status" value="1"/>
</dbReference>
<dbReference type="PROSITE" id="PS00674">
    <property type="entry name" value="AAA"/>
    <property type="match status" value="1"/>
</dbReference>
<feature type="compositionally biased region" description="Polar residues" evidence="9">
    <location>
        <begin position="7"/>
        <end position="19"/>
    </location>
</feature>
<dbReference type="Gene3D" id="1.10.8.60">
    <property type="match status" value="1"/>
</dbReference>
<dbReference type="GO" id="GO:0003676">
    <property type="term" value="F:nucleic acid binding"/>
    <property type="evidence" value="ECO:0007669"/>
    <property type="project" value="InterPro"/>
</dbReference>
<dbReference type="GO" id="GO:0016887">
    <property type="term" value="F:ATP hydrolysis activity"/>
    <property type="evidence" value="ECO:0007669"/>
    <property type="project" value="InterPro"/>
</dbReference>
<dbReference type="PANTHER" id="PTHR23074">
    <property type="entry name" value="AAA DOMAIN-CONTAINING"/>
    <property type="match status" value="1"/>
</dbReference>